<gene>
    <name evidence="1" type="ORF">S12H4_52696</name>
</gene>
<dbReference type="AlphaFoldDB" id="X1VMY1"/>
<proteinExistence type="predicted"/>
<feature type="non-terminal residue" evidence="1">
    <location>
        <position position="172"/>
    </location>
</feature>
<name>X1VMY1_9ZZZZ</name>
<comment type="caution">
    <text evidence="1">The sequence shown here is derived from an EMBL/GenBank/DDBJ whole genome shotgun (WGS) entry which is preliminary data.</text>
</comment>
<organism evidence="1">
    <name type="scientific">marine sediment metagenome</name>
    <dbReference type="NCBI Taxonomy" id="412755"/>
    <lineage>
        <taxon>unclassified sequences</taxon>
        <taxon>metagenomes</taxon>
        <taxon>ecological metagenomes</taxon>
    </lineage>
</organism>
<protein>
    <submittedName>
        <fullName evidence="1">Uncharacterized protein</fullName>
    </submittedName>
</protein>
<sequence>MSAPRRRTTYRVITSGILRKTSWDPEGVWIPSKETKATSKQDAIDKARTKQRVHERTPTQFPPVLKVVRRREERFVIANIPTWVVIKETEIDWTKEENKGNPNMLSKDEEPRKLEYRLPFTLVQKTGRELAKMADCPLEYMYVGGTQSPESEKLPKIDSDVDFFCFRPEFSG</sequence>
<dbReference type="EMBL" id="BARW01033458">
    <property type="protein sequence ID" value="GAJ09995.1"/>
    <property type="molecule type" value="Genomic_DNA"/>
</dbReference>
<evidence type="ECO:0000313" key="1">
    <source>
        <dbReference type="EMBL" id="GAJ09995.1"/>
    </source>
</evidence>
<reference evidence="1" key="1">
    <citation type="journal article" date="2014" name="Front. Microbiol.">
        <title>High frequency of phylogenetically diverse reductive dehalogenase-homologous genes in deep subseafloor sedimentary metagenomes.</title>
        <authorList>
            <person name="Kawai M."/>
            <person name="Futagami T."/>
            <person name="Toyoda A."/>
            <person name="Takaki Y."/>
            <person name="Nishi S."/>
            <person name="Hori S."/>
            <person name="Arai W."/>
            <person name="Tsubouchi T."/>
            <person name="Morono Y."/>
            <person name="Uchiyama I."/>
            <person name="Ito T."/>
            <person name="Fujiyama A."/>
            <person name="Inagaki F."/>
            <person name="Takami H."/>
        </authorList>
    </citation>
    <scope>NUCLEOTIDE SEQUENCE</scope>
    <source>
        <strain evidence="1">Expedition CK06-06</strain>
    </source>
</reference>
<accession>X1VMY1</accession>